<proteinExistence type="predicted"/>
<comment type="subcellular location">
    <subcellularLocation>
        <location evidence="1">Cell outer membrane</location>
    </subcellularLocation>
</comment>
<dbReference type="SUPFAM" id="SSF49464">
    <property type="entry name" value="Carboxypeptidase regulatory domain-like"/>
    <property type="match status" value="1"/>
</dbReference>
<dbReference type="Pfam" id="PF14905">
    <property type="entry name" value="OMP_b-brl_3"/>
    <property type="match status" value="1"/>
</dbReference>
<evidence type="ECO:0000259" key="5">
    <source>
        <dbReference type="Pfam" id="PF14905"/>
    </source>
</evidence>
<dbReference type="Pfam" id="PF13715">
    <property type="entry name" value="CarbopepD_reg_2"/>
    <property type="match status" value="1"/>
</dbReference>
<organism evidence="6 7">
    <name type="scientific">Flavobacterium beibuense</name>
    <dbReference type="NCBI Taxonomy" id="657326"/>
    <lineage>
        <taxon>Bacteria</taxon>
        <taxon>Pseudomonadati</taxon>
        <taxon>Bacteroidota</taxon>
        <taxon>Flavobacteriia</taxon>
        <taxon>Flavobacteriales</taxon>
        <taxon>Flavobacteriaceae</taxon>
        <taxon>Flavobacterium</taxon>
    </lineage>
</organism>
<evidence type="ECO:0000256" key="4">
    <source>
        <dbReference type="SAM" id="SignalP"/>
    </source>
</evidence>
<accession>A0A444WAK3</accession>
<dbReference type="InterPro" id="IPR008969">
    <property type="entry name" value="CarboxyPept-like_regulatory"/>
</dbReference>
<evidence type="ECO:0000256" key="1">
    <source>
        <dbReference type="ARBA" id="ARBA00004442"/>
    </source>
</evidence>
<feature type="chain" id="PRO_5019055099" evidence="4">
    <location>
        <begin position="28"/>
        <end position="798"/>
    </location>
</feature>
<gene>
    <name evidence="6" type="ORF">NU09_1875</name>
</gene>
<feature type="signal peptide" evidence="4">
    <location>
        <begin position="1"/>
        <end position="27"/>
    </location>
</feature>
<name>A0A444WAK3_9FLAO</name>
<evidence type="ECO:0000313" key="7">
    <source>
        <dbReference type="Proteomes" id="UP000289775"/>
    </source>
</evidence>
<keyword evidence="4" id="KW-0732">Signal</keyword>
<dbReference type="InterPro" id="IPR041700">
    <property type="entry name" value="OMP_b-brl_3"/>
</dbReference>
<keyword evidence="2" id="KW-0472">Membrane</keyword>
<evidence type="ECO:0000256" key="3">
    <source>
        <dbReference type="ARBA" id="ARBA00023237"/>
    </source>
</evidence>
<dbReference type="AlphaFoldDB" id="A0A444WAK3"/>
<dbReference type="EMBL" id="JUIW01000006">
    <property type="protein sequence ID" value="RYJ42776.1"/>
    <property type="molecule type" value="Genomic_DNA"/>
</dbReference>
<feature type="domain" description="Outer membrane protein beta-barrel" evidence="5">
    <location>
        <begin position="382"/>
        <end position="776"/>
    </location>
</feature>
<comment type="caution">
    <text evidence="6">The sequence shown here is derived from an EMBL/GenBank/DDBJ whole genome shotgun (WGS) entry which is preliminary data.</text>
</comment>
<dbReference type="Gene3D" id="2.40.170.20">
    <property type="entry name" value="TonB-dependent receptor, beta-barrel domain"/>
    <property type="match status" value="1"/>
</dbReference>
<dbReference type="GO" id="GO:0009279">
    <property type="term" value="C:cell outer membrane"/>
    <property type="evidence" value="ECO:0007669"/>
    <property type="project" value="UniProtKB-SubCell"/>
</dbReference>
<keyword evidence="7" id="KW-1185">Reference proteome</keyword>
<dbReference type="Gene3D" id="2.60.40.1120">
    <property type="entry name" value="Carboxypeptidase-like, regulatory domain"/>
    <property type="match status" value="1"/>
</dbReference>
<keyword evidence="6" id="KW-0675">Receptor</keyword>
<dbReference type="Proteomes" id="UP000289775">
    <property type="component" value="Unassembled WGS sequence"/>
</dbReference>
<keyword evidence="3" id="KW-0998">Cell outer membrane</keyword>
<evidence type="ECO:0000313" key="6">
    <source>
        <dbReference type="EMBL" id="RYJ42776.1"/>
    </source>
</evidence>
<dbReference type="InterPro" id="IPR036942">
    <property type="entry name" value="Beta-barrel_TonB_sf"/>
</dbReference>
<dbReference type="SUPFAM" id="SSF56935">
    <property type="entry name" value="Porins"/>
    <property type="match status" value="1"/>
</dbReference>
<sequence length="798" mass="90453">MLYKINTTMKKLLLITIILFTSLPALAQYTIKGVVKEQNGDVVSFASVYIIITDTIIAYTETDDNGSYTLSIPANFTSGTFTVNYFGYATYTQEISNTNLPGEINVTLESQQKQLDEVVINVRQKAMTMKGDKTILNVEAAGIGNGNNGLETIRLVPDMRLDKDENLVYRGSTDLQIMINGKKSLLTGDALREYIRSLKGSDIESIEIIAQPSARYEAAGTAGIINIVLKKSRKAGLSGSINTATYYGEYFKSQQGGRLFYNDSLWTVTANGSYYNGESVNHRHIKQTIADEASERIIDQYNTWLPVTKSGGFNVAVERKLDQNQVISTEWQYYNENNIETTNGYTDEFLNDILQDRVNLSQRFNAPKSRVAGNLFYNFTSDSLTTRLDLQANFARYSSERNGFQRNDYDGGDYLNLDGENKTAYTIANVQTDFNHKLTSNINLEAGAKYAYVKMDYYNRYEANDTALLFIPDSLLVNDFKYDEKLASAYAQASAAFGRWNVQAGLRAEYYRFTAASTLNAQVNKGEYTNLFPSFSLGYKHENNQYQFSYSRRIGRPDYLSLNPYYQYIDAYTLQTGNPALRPQYYHSFQLNYIYKSMLNLGLYGYLYKDGFTQVIDYQRDQNYNITYSANAANGSRFGFSASIPYQPVKWWTVQLSLDAFLSSEKSEIENFVYNGTGFGYDINVYQGVELKGEWKITVNGFYNGCSTTPNGFSKATYDVSLSGKKSLLDKKLVIAAGCSNILRKSLYNHTTQVNNVSTDWTNRWETRRFFVQVTYYFGSGKNKEVKSTSLDEETSRM</sequence>
<protein>
    <submittedName>
        <fullName evidence="6">Protein containing tonB-dependent receptor plug domain</fullName>
    </submittedName>
</protein>
<reference evidence="6 7" key="1">
    <citation type="submission" date="2014-12" db="EMBL/GenBank/DDBJ databases">
        <title>Genome sequence of Flavobacterium beibuense RSKm HC5.</title>
        <authorList>
            <person name="Kim J.F."/>
            <person name="Song J.Y."/>
            <person name="Kwak M.-J."/>
            <person name="Lee S.-W."/>
        </authorList>
    </citation>
    <scope>NUCLEOTIDE SEQUENCE [LARGE SCALE GENOMIC DNA]</scope>
    <source>
        <strain evidence="6 7">RSKm HC5</strain>
    </source>
</reference>
<evidence type="ECO:0000256" key="2">
    <source>
        <dbReference type="ARBA" id="ARBA00023136"/>
    </source>
</evidence>